<evidence type="ECO:0000256" key="6">
    <source>
        <dbReference type="SAM" id="MobiDB-lite"/>
    </source>
</evidence>
<dbReference type="Pfam" id="PF08591">
    <property type="entry name" value="RNR_inhib"/>
    <property type="match status" value="1"/>
</dbReference>
<proteinExistence type="inferred from homology"/>
<reference evidence="7 8" key="1">
    <citation type="submission" date="2016-04" db="EMBL/GenBank/DDBJ databases">
        <title>Evolutionary innovation and constraint leading to complex multicellularity in the Ascomycota.</title>
        <authorList>
            <person name="Cisse O."/>
            <person name="Nguyen A."/>
            <person name="Hewitt D.A."/>
            <person name="Jedd G."/>
            <person name="Stajich J.E."/>
        </authorList>
    </citation>
    <scope>NUCLEOTIDE SEQUENCE [LARGE SCALE GENOMIC DNA]</scope>
    <source>
        <strain evidence="7 8">DAH-3</strain>
    </source>
</reference>
<dbReference type="GO" id="GO:0005634">
    <property type="term" value="C:nucleus"/>
    <property type="evidence" value="ECO:0007669"/>
    <property type="project" value="UniProtKB-SubCell"/>
</dbReference>
<sequence>MTSSIMDKGNKIVKSNTTAKRTAGAVVRKQDTSHITRPKIEPQIQATLFDLGMRVRKAVKEGYKTKNQSIYPSLPAMNCALHARPAPIATAAQSNNGTKRSRDDTDDGEEERLAGSSRYVDPSADEWEEPVYDAFALKMALLTWVSWLQPREIVMQD</sequence>
<dbReference type="PANTHER" id="PTHR28081">
    <property type="entry name" value="DAMAGE-REGULATED IMPORT FACILITATOR 1-RELATED"/>
    <property type="match status" value="1"/>
</dbReference>
<evidence type="ECO:0000313" key="8">
    <source>
        <dbReference type="Proteomes" id="UP000186594"/>
    </source>
</evidence>
<evidence type="ECO:0000256" key="1">
    <source>
        <dbReference type="ARBA" id="ARBA00004123"/>
    </source>
</evidence>
<dbReference type="AlphaFoldDB" id="A0A1U7LIJ9"/>
<comment type="caution">
    <text evidence="7">The sequence shown here is derived from an EMBL/GenBank/DDBJ whole genome shotgun (WGS) entry which is preliminary data.</text>
</comment>
<accession>A0A1U7LIJ9</accession>
<organism evidence="7 8">
    <name type="scientific">Neolecta irregularis (strain DAH-3)</name>
    <dbReference type="NCBI Taxonomy" id="1198029"/>
    <lineage>
        <taxon>Eukaryota</taxon>
        <taxon>Fungi</taxon>
        <taxon>Dikarya</taxon>
        <taxon>Ascomycota</taxon>
        <taxon>Taphrinomycotina</taxon>
        <taxon>Neolectales</taxon>
        <taxon>Neolectaceae</taxon>
        <taxon>Neolecta</taxon>
    </lineage>
</organism>
<dbReference type="InterPro" id="IPR013900">
    <property type="entry name" value="RNR_inhibitor"/>
</dbReference>
<comment type="subcellular location">
    <subcellularLocation>
        <location evidence="2">Cytoplasm</location>
    </subcellularLocation>
    <subcellularLocation>
        <location evidence="1">Nucleus</location>
    </subcellularLocation>
</comment>
<evidence type="ECO:0000256" key="4">
    <source>
        <dbReference type="ARBA" id="ARBA00022490"/>
    </source>
</evidence>
<keyword evidence="5" id="KW-0539">Nucleus</keyword>
<name>A0A1U7LIJ9_NEOID</name>
<dbReference type="GO" id="GO:0008104">
    <property type="term" value="P:intracellular protein localization"/>
    <property type="evidence" value="ECO:0007669"/>
    <property type="project" value="TreeGrafter"/>
</dbReference>
<feature type="region of interest" description="Disordered" evidence="6">
    <location>
        <begin position="1"/>
        <end position="31"/>
    </location>
</feature>
<dbReference type="PANTHER" id="PTHR28081:SF1">
    <property type="entry name" value="DAMAGE-REGULATED IMPORT FACILITATOR 1"/>
    <property type="match status" value="1"/>
</dbReference>
<comment type="similarity">
    <text evidence="3">Belongs to the DIF1/spd1 family.</text>
</comment>
<protein>
    <submittedName>
        <fullName evidence="7">S-phase delaying protein 1</fullName>
    </submittedName>
</protein>
<evidence type="ECO:0000256" key="2">
    <source>
        <dbReference type="ARBA" id="ARBA00004496"/>
    </source>
</evidence>
<dbReference type="EMBL" id="LXFE01003212">
    <property type="protein sequence ID" value="OLL22469.1"/>
    <property type="molecule type" value="Genomic_DNA"/>
</dbReference>
<evidence type="ECO:0000256" key="3">
    <source>
        <dbReference type="ARBA" id="ARBA00005459"/>
    </source>
</evidence>
<gene>
    <name evidence="7" type="ORF">NEOLI_004058</name>
</gene>
<evidence type="ECO:0000313" key="7">
    <source>
        <dbReference type="EMBL" id="OLL22469.1"/>
    </source>
</evidence>
<dbReference type="OrthoDB" id="5399527at2759"/>
<keyword evidence="4" id="KW-0963">Cytoplasm</keyword>
<evidence type="ECO:0000256" key="5">
    <source>
        <dbReference type="ARBA" id="ARBA00023242"/>
    </source>
</evidence>
<dbReference type="Proteomes" id="UP000186594">
    <property type="component" value="Unassembled WGS sequence"/>
</dbReference>
<dbReference type="GO" id="GO:0005737">
    <property type="term" value="C:cytoplasm"/>
    <property type="evidence" value="ECO:0007669"/>
    <property type="project" value="UniProtKB-SubCell"/>
</dbReference>
<dbReference type="GO" id="GO:1990846">
    <property type="term" value="F:ribonucleoside-diphosphate reductase inhibitor activity"/>
    <property type="evidence" value="ECO:0007669"/>
    <property type="project" value="TreeGrafter"/>
</dbReference>
<keyword evidence="8" id="KW-1185">Reference proteome</keyword>
<feature type="region of interest" description="Disordered" evidence="6">
    <location>
        <begin position="85"/>
        <end position="120"/>
    </location>
</feature>